<keyword evidence="16" id="KW-1185">Reference proteome</keyword>
<dbReference type="GO" id="GO:0031625">
    <property type="term" value="F:ubiquitin protein ligase binding"/>
    <property type="evidence" value="ECO:0007669"/>
    <property type="project" value="InterPro"/>
</dbReference>
<dbReference type="FunFam" id="3.30.479.30:FF:000009">
    <property type="entry name" value="Erlin-2 isoform 1"/>
    <property type="match status" value="1"/>
</dbReference>
<dbReference type="GO" id="GO:0045541">
    <property type="term" value="P:negative regulation of cholesterol biosynthetic process"/>
    <property type="evidence" value="ECO:0007669"/>
    <property type="project" value="UniProtKB-ARBA"/>
</dbReference>
<dbReference type="PANTHER" id="PTHR15351">
    <property type="entry name" value="ERLIN (ER LIPID RAFT ASSOCIATED PROTEIN) HOMOLOG"/>
    <property type="match status" value="1"/>
</dbReference>
<evidence type="ECO:0000313" key="15">
    <source>
        <dbReference type="Ensembl" id="ENSGACP00000036326.1"/>
    </source>
</evidence>
<organism evidence="15 16">
    <name type="scientific">Gasterosteus aculeatus aculeatus</name>
    <name type="common">three-spined stickleback</name>
    <dbReference type="NCBI Taxonomy" id="481459"/>
    <lineage>
        <taxon>Eukaryota</taxon>
        <taxon>Metazoa</taxon>
        <taxon>Chordata</taxon>
        <taxon>Craniata</taxon>
        <taxon>Vertebrata</taxon>
        <taxon>Euteleostomi</taxon>
        <taxon>Actinopterygii</taxon>
        <taxon>Neopterygii</taxon>
        <taxon>Teleostei</taxon>
        <taxon>Neoteleostei</taxon>
        <taxon>Acanthomorphata</taxon>
        <taxon>Eupercaria</taxon>
        <taxon>Perciformes</taxon>
        <taxon>Cottioidei</taxon>
        <taxon>Gasterosteales</taxon>
        <taxon>Gasterosteidae</taxon>
        <taxon>Gasterosteus</taxon>
    </lineage>
</organism>
<dbReference type="GO" id="GO:0032933">
    <property type="term" value="P:SREBP signaling pathway"/>
    <property type="evidence" value="ECO:0007669"/>
    <property type="project" value="TreeGrafter"/>
</dbReference>
<dbReference type="CDD" id="cd03406">
    <property type="entry name" value="SPFH_like_u3"/>
    <property type="match status" value="1"/>
</dbReference>
<comment type="subcellular location">
    <subcellularLocation>
        <location evidence="1">Endoplasmic reticulum membrane</location>
        <topology evidence="1">Single-pass type II membrane protein</topology>
    </subcellularLocation>
</comment>
<dbReference type="GeneTree" id="ENSGT00390000014666"/>
<evidence type="ECO:0000256" key="8">
    <source>
        <dbReference type="ARBA" id="ARBA00023098"/>
    </source>
</evidence>
<evidence type="ECO:0000256" key="6">
    <source>
        <dbReference type="ARBA" id="ARBA00022968"/>
    </source>
</evidence>
<evidence type="ECO:0000256" key="9">
    <source>
        <dbReference type="ARBA" id="ARBA00023136"/>
    </source>
</evidence>
<keyword evidence="6" id="KW-0735">Signal-anchor</keyword>
<sequence length="364" mass="40470">MAQLGAIFSIIAALGGAALLGSVHKIDEGHTGVYYRGGALLTTTSSPGFHLMLPFITTYKSVQTTLQTDEVKNVPCGTSGGVMIYFDRIEVVNFLVPSAVFDIVKNFTADYDKALIFNKVHHELNQFCSVHSLQEVYIGLFDQIDENLKLTLQEDLTSMAPGLIIQAVRVTKPNIPESIRRNYELMESEKTKLLISQQTQKVVEKEAETERIKAVIGVKEGNNQEMHSKTPFSLKIPRYSILLFFFSPAEAEKVAQVSEIKFGQKVMEKETERKISEIEDSGFLARQKARADAEFYTSQRTAEANKLKLTPEYLQLMKYKSIAANSKIYFGNDIPQMFVDSGSAGSSITASAVDIVAEQILDLD</sequence>
<feature type="signal peptide" evidence="13">
    <location>
        <begin position="1"/>
        <end position="17"/>
    </location>
</feature>
<evidence type="ECO:0000256" key="7">
    <source>
        <dbReference type="ARBA" id="ARBA00022989"/>
    </source>
</evidence>
<dbReference type="Proteomes" id="UP000007635">
    <property type="component" value="Chromosome XIII"/>
</dbReference>
<keyword evidence="10" id="KW-1207">Sterol metabolism</keyword>
<evidence type="ECO:0000256" key="2">
    <source>
        <dbReference type="ARBA" id="ARBA00008164"/>
    </source>
</evidence>
<evidence type="ECO:0000256" key="10">
    <source>
        <dbReference type="ARBA" id="ARBA00023166"/>
    </source>
</evidence>
<reference evidence="15" key="2">
    <citation type="submission" date="2025-08" db="UniProtKB">
        <authorList>
            <consortium name="Ensembl"/>
        </authorList>
    </citation>
    <scope>IDENTIFICATION</scope>
</reference>
<dbReference type="GO" id="GO:0032991">
    <property type="term" value="C:protein-containing complex"/>
    <property type="evidence" value="ECO:0007669"/>
    <property type="project" value="UniProtKB-ARBA"/>
</dbReference>
<dbReference type="GO" id="GO:0008203">
    <property type="term" value="P:cholesterol metabolic process"/>
    <property type="evidence" value="ECO:0007669"/>
    <property type="project" value="UniProtKB-KW"/>
</dbReference>
<proteinExistence type="inferred from homology"/>
<dbReference type="GO" id="GO:0015485">
    <property type="term" value="F:cholesterol binding"/>
    <property type="evidence" value="ECO:0007669"/>
    <property type="project" value="TreeGrafter"/>
</dbReference>
<evidence type="ECO:0000256" key="12">
    <source>
        <dbReference type="ARBA" id="ARBA00023221"/>
    </source>
</evidence>
<evidence type="ECO:0000256" key="1">
    <source>
        <dbReference type="ARBA" id="ARBA00004648"/>
    </source>
</evidence>
<evidence type="ECO:0000256" key="4">
    <source>
        <dbReference type="ARBA" id="ARBA00022692"/>
    </source>
</evidence>
<dbReference type="GO" id="GO:0045717">
    <property type="term" value="P:negative regulation of fatty acid biosynthetic process"/>
    <property type="evidence" value="ECO:0007669"/>
    <property type="project" value="UniProtKB-ARBA"/>
</dbReference>
<dbReference type="AlphaFoldDB" id="A0AAQ4PBS1"/>
<dbReference type="GO" id="GO:0005789">
    <property type="term" value="C:endoplasmic reticulum membrane"/>
    <property type="evidence" value="ECO:0007669"/>
    <property type="project" value="UniProtKB-SubCell"/>
</dbReference>
<keyword evidence="12" id="KW-0753">Steroid metabolism</keyword>
<keyword evidence="11" id="KW-0325">Glycoprotein</keyword>
<reference evidence="15 16" key="1">
    <citation type="journal article" date="2021" name="G3 (Bethesda)">
        <title>Improved contiguity of the threespine stickleback genome using long-read sequencing.</title>
        <authorList>
            <person name="Nath S."/>
            <person name="Shaw D.E."/>
            <person name="White M.A."/>
        </authorList>
    </citation>
    <scope>NUCLEOTIDE SEQUENCE [LARGE SCALE GENOMIC DNA]</scope>
    <source>
        <strain evidence="15 16">Lake Benthic</strain>
    </source>
</reference>
<dbReference type="SMART" id="SM00244">
    <property type="entry name" value="PHB"/>
    <property type="match status" value="1"/>
</dbReference>
<feature type="domain" description="Band 7" evidence="14">
    <location>
        <begin position="21"/>
        <end position="187"/>
    </location>
</feature>
<reference evidence="15" key="3">
    <citation type="submission" date="2025-09" db="UniProtKB">
        <authorList>
            <consortium name="Ensembl"/>
        </authorList>
    </citation>
    <scope>IDENTIFICATION</scope>
</reference>
<dbReference type="Pfam" id="PF01145">
    <property type="entry name" value="Band_7"/>
    <property type="match status" value="1"/>
</dbReference>
<evidence type="ECO:0000256" key="11">
    <source>
        <dbReference type="ARBA" id="ARBA00023180"/>
    </source>
</evidence>
<keyword evidence="8" id="KW-0443">Lipid metabolism</keyword>
<dbReference type="PANTHER" id="PTHR15351:SF4">
    <property type="entry name" value="ERLIN-2"/>
    <property type="match status" value="1"/>
</dbReference>
<keyword evidence="3" id="KW-0153">Cholesterol metabolism</keyword>
<dbReference type="InterPro" id="IPR033294">
    <property type="entry name" value="Erlin1/2"/>
</dbReference>
<keyword evidence="9" id="KW-0472">Membrane</keyword>
<dbReference type="InterPro" id="IPR001107">
    <property type="entry name" value="Band_7"/>
</dbReference>
<keyword evidence="4" id="KW-0812">Transmembrane</keyword>
<accession>A0AAQ4PBS1</accession>
<keyword evidence="7" id="KW-1133">Transmembrane helix</keyword>
<keyword evidence="13" id="KW-0732">Signal</keyword>
<protein>
    <recommendedName>
        <fullName evidence="14">Band 7 domain-containing protein</fullName>
    </recommendedName>
</protein>
<evidence type="ECO:0000256" key="3">
    <source>
        <dbReference type="ARBA" id="ARBA00022548"/>
    </source>
</evidence>
<keyword evidence="5" id="KW-0256">Endoplasmic reticulum</keyword>
<evidence type="ECO:0000256" key="5">
    <source>
        <dbReference type="ARBA" id="ARBA00022824"/>
    </source>
</evidence>
<evidence type="ECO:0000259" key="14">
    <source>
        <dbReference type="SMART" id="SM00244"/>
    </source>
</evidence>
<evidence type="ECO:0000313" key="16">
    <source>
        <dbReference type="Proteomes" id="UP000007635"/>
    </source>
</evidence>
<name>A0AAQ4PBS1_GASAC</name>
<evidence type="ECO:0000256" key="13">
    <source>
        <dbReference type="SAM" id="SignalP"/>
    </source>
</evidence>
<comment type="similarity">
    <text evidence="2">Belongs to the band 7/mec-2 family.</text>
</comment>
<dbReference type="Ensembl" id="ENSGACT00000065939.1">
    <property type="protein sequence ID" value="ENSGACP00000036326.1"/>
    <property type="gene ID" value="ENSGACG00000013283.2"/>
</dbReference>
<feature type="chain" id="PRO_5043040030" description="Band 7 domain-containing protein" evidence="13">
    <location>
        <begin position="18"/>
        <end position="364"/>
    </location>
</feature>